<dbReference type="GO" id="GO:0015424">
    <property type="term" value="F:ABC-type amino acid transporter activity"/>
    <property type="evidence" value="ECO:0007669"/>
    <property type="project" value="InterPro"/>
</dbReference>
<reference evidence="10 11" key="1">
    <citation type="submission" date="2016-10" db="EMBL/GenBank/DDBJ databases">
        <authorList>
            <person name="de Groot N.N."/>
        </authorList>
    </citation>
    <scope>NUCLEOTIDE SEQUENCE [LARGE SCALE GENOMIC DNA]</scope>
    <source>
        <strain evidence="10 11">DSM 18438</strain>
    </source>
</reference>
<evidence type="ECO:0000256" key="7">
    <source>
        <dbReference type="ARBA" id="ARBA00022970"/>
    </source>
</evidence>
<dbReference type="PIRSF" id="PIRSF039085">
    <property type="entry name" value="ABC_ATPase_HisP"/>
    <property type="match status" value="1"/>
</dbReference>
<dbReference type="Pfam" id="PF00005">
    <property type="entry name" value="ABC_tran"/>
    <property type="match status" value="1"/>
</dbReference>
<evidence type="ECO:0000259" key="9">
    <source>
        <dbReference type="PROSITE" id="PS50893"/>
    </source>
</evidence>
<dbReference type="PROSITE" id="PS00211">
    <property type="entry name" value="ABC_TRANSPORTER_1"/>
    <property type="match status" value="1"/>
</dbReference>
<dbReference type="InterPro" id="IPR050086">
    <property type="entry name" value="MetN_ABC_transporter-like"/>
</dbReference>
<dbReference type="CDD" id="cd03262">
    <property type="entry name" value="ABC_HisP_GlnQ"/>
    <property type="match status" value="1"/>
</dbReference>
<dbReference type="SUPFAM" id="SSF52540">
    <property type="entry name" value="P-loop containing nucleoside triphosphate hydrolases"/>
    <property type="match status" value="1"/>
</dbReference>
<evidence type="ECO:0000313" key="10">
    <source>
        <dbReference type="EMBL" id="SFB81448.1"/>
    </source>
</evidence>
<dbReference type="OrthoDB" id="9802264at2"/>
<dbReference type="InterPro" id="IPR030679">
    <property type="entry name" value="ABC_ATPase_HisP-typ"/>
</dbReference>
<dbReference type="AlphaFoldDB" id="A0A1I1E7Z7"/>
<dbReference type="FunFam" id="3.40.50.300:FF:000020">
    <property type="entry name" value="Amino acid ABC transporter ATP-binding component"/>
    <property type="match status" value="1"/>
</dbReference>
<gene>
    <name evidence="10" type="ORF">SAMN05660443_0296</name>
</gene>
<dbReference type="EMBL" id="FOLH01000001">
    <property type="protein sequence ID" value="SFB81448.1"/>
    <property type="molecule type" value="Genomic_DNA"/>
</dbReference>
<dbReference type="GO" id="GO:0016887">
    <property type="term" value="F:ATP hydrolysis activity"/>
    <property type="evidence" value="ECO:0007669"/>
    <property type="project" value="InterPro"/>
</dbReference>
<evidence type="ECO:0000256" key="8">
    <source>
        <dbReference type="ARBA" id="ARBA00023136"/>
    </source>
</evidence>
<dbReference type="InterPro" id="IPR003593">
    <property type="entry name" value="AAA+_ATPase"/>
</dbReference>
<keyword evidence="6 10" id="KW-0067">ATP-binding</keyword>
<dbReference type="PROSITE" id="PS50893">
    <property type="entry name" value="ABC_TRANSPORTER_2"/>
    <property type="match status" value="1"/>
</dbReference>
<keyword evidence="8" id="KW-0472">Membrane</keyword>
<dbReference type="InterPro" id="IPR003439">
    <property type="entry name" value="ABC_transporter-like_ATP-bd"/>
</dbReference>
<dbReference type="GO" id="GO:0005524">
    <property type="term" value="F:ATP binding"/>
    <property type="evidence" value="ECO:0007669"/>
    <property type="project" value="UniProtKB-KW"/>
</dbReference>
<evidence type="ECO:0000256" key="5">
    <source>
        <dbReference type="ARBA" id="ARBA00022741"/>
    </source>
</evidence>
<comment type="subcellular location">
    <subcellularLocation>
        <location evidence="1">Cell inner membrane</location>
        <topology evidence="1">Peripheral membrane protein</topology>
    </subcellularLocation>
</comment>
<protein>
    <submittedName>
        <fullName evidence="10">Amino acid ABC transporter ATP-binding protein, PAAT family (TC 3.A.1.3.-)</fullName>
    </submittedName>
</protein>
<keyword evidence="5" id="KW-0547">Nucleotide-binding</keyword>
<dbReference type="PANTHER" id="PTHR43166:SF35">
    <property type="entry name" value="L-CYSTINE IMPORT ATP-BINDING PROTEIN TCYN"/>
    <property type="match status" value="1"/>
</dbReference>
<evidence type="ECO:0000256" key="4">
    <source>
        <dbReference type="ARBA" id="ARBA00022475"/>
    </source>
</evidence>
<dbReference type="RefSeq" id="WP_091958105.1">
    <property type="nucleotide sequence ID" value="NZ_FOLH01000001.1"/>
</dbReference>
<evidence type="ECO:0000313" key="11">
    <source>
        <dbReference type="Proteomes" id="UP000199058"/>
    </source>
</evidence>
<evidence type="ECO:0000256" key="2">
    <source>
        <dbReference type="ARBA" id="ARBA00005417"/>
    </source>
</evidence>
<dbReference type="InterPro" id="IPR017871">
    <property type="entry name" value="ABC_transporter-like_CS"/>
</dbReference>
<name>A0A1I1E7Z7_9GAMM</name>
<proteinExistence type="inferred from homology"/>
<dbReference type="Gene3D" id="3.40.50.300">
    <property type="entry name" value="P-loop containing nucleotide triphosphate hydrolases"/>
    <property type="match status" value="1"/>
</dbReference>
<evidence type="ECO:0000256" key="1">
    <source>
        <dbReference type="ARBA" id="ARBA00004417"/>
    </source>
</evidence>
<dbReference type="STRING" id="1122252.SAMN05660443_0296"/>
<dbReference type="Proteomes" id="UP000199058">
    <property type="component" value="Unassembled WGS sequence"/>
</dbReference>
<dbReference type="PANTHER" id="PTHR43166">
    <property type="entry name" value="AMINO ACID IMPORT ATP-BINDING PROTEIN"/>
    <property type="match status" value="1"/>
</dbReference>
<dbReference type="GO" id="GO:0005886">
    <property type="term" value="C:plasma membrane"/>
    <property type="evidence" value="ECO:0007669"/>
    <property type="project" value="UniProtKB-SubCell"/>
</dbReference>
<accession>A0A1I1E7Z7</accession>
<sequence length="270" mass="29754">MIPAPESTTTDTSDKTPALEVEDLHKYFGDQEVLKGISFTAHQGDVISILGSSGSGKSTLLRCLNLLEKPSRGQLHLAGEKLELKTGRSGDLEAVKRQQLEAFRARMGFVFQNFNLWPHLSLLDNVALAPAQVLGKSKKQAREEAAALLEKVGLGGKKDTYPLQLSGGQQQRVAIARTLAMEPKLLLFDEPTSALDPELVNEVLGVMRGLAKEGRTMLIVTHEMRFARDVSSQVMFLHQGRIEEMASPEEFFTNPRSTRCREFLSSHLAG</sequence>
<keyword evidence="7" id="KW-0029">Amino-acid transport</keyword>
<organism evidence="10 11">
    <name type="scientific">Marinospirillum celere</name>
    <dbReference type="NCBI Taxonomy" id="1122252"/>
    <lineage>
        <taxon>Bacteria</taxon>
        <taxon>Pseudomonadati</taxon>
        <taxon>Pseudomonadota</taxon>
        <taxon>Gammaproteobacteria</taxon>
        <taxon>Oceanospirillales</taxon>
        <taxon>Oceanospirillaceae</taxon>
        <taxon>Marinospirillum</taxon>
    </lineage>
</organism>
<keyword evidence="3" id="KW-0813">Transport</keyword>
<comment type="similarity">
    <text evidence="2">Belongs to the ABC transporter superfamily.</text>
</comment>
<keyword evidence="11" id="KW-1185">Reference proteome</keyword>
<dbReference type="SMART" id="SM00382">
    <property type="entry name" value="AAA"/>
    <property type="match status" value="1"/>
</dbReference>
<evidence type="ECO:0000256" key="3">
    <source>
        <dbReference type="ARBA" id="ARBA00022448"/>
    </source>
</evidence>
<evidence type="ECO:0000256" key="6">
    <source>
        <dbReference type="ARBA" id="ARBA00022840"/>
    </source>
</evidence>
<feature type="domain" description="ABC transporter" evidence="9">
    <location>
        <begin position="19"/>
        <end position="264"/>
    </location>
</feature>
<dbReference type="InterPro" id="IPR027417">
    <property type="entry name" value="P-loop_NTPase"/>
</dbReference>
<keyword evidence="4" id="KW-1003">Cell membrane</keyword>